<dbReference type="AlphaFoldDB" id="A0A0F6QZK7"/>
<evidence type="ECO:0000313" key="2">
    <source>
        <dbReference type="Proteomes" id="UP000033566"/>
    </source>
</evidence>
<keyword evidence="2" id="KW-1185">Reference proteome</keyword>
<dbReference type="STRING" id="161896.UL81_09690"/>
<accession>A0A0F6QZK7</accession>
<name>A0A0F6QZK7_9CORY</name>
<dbReference type="PATRIC" id="fig|161896.4.peg.1890"/>
<dbReference type="Pfam" id="PF17844">
    <property type="entry name" value="SCP_3"/>
    <property type="match status" value="1"/>
</dbReference>
<dbReference type="EMBL" id="CP011311">
    <property type="protein sequence ID" value="AKE39873.1"/>
    <property type="molecule type" value="Genomic_DNA"/>
</dbReference>
<dbReference type="HOGENOM" id="CLU_123202_1_0_11"/>
<dbReference type="KEGG" id="ccj:UL81_09690"/>
<dbReference type="Proteomes" id="UP000033566">
    <property type="component" value="Chromosome"/>
</dbReference>
<proteinExistence type="predicted"/>
<dbReference type="Gene3D" id="3.30.1050.40">
    <property type="match status" value="1"/>
</dbReference>
<sequence>MVSMKKRVDPAQTRAAVMAIADWIADPVGIEKPGRALLADAVRRTARTLEADAPGHSVELRVPPFVAVQCIEGPRHTRGTPPNVVEMDPLTWLQLATGHKSWAEAAPLIDASGSRAAEVSDWIPIIPLVSPSVND</sequence>
<reference evidence="1 2" key="1">
    <citation type="journal article" date="2015" name="Genome Announc.">
        <title>Complete Genome Sequence of Corynebacterium camporealensis DSM 44610, Isolated from the Milk of a Manchega Sheep with Subclinical Mastitis.</title>
        <authorList>
            <person name="Ruckert C."/>
            <person name="Albersmeier A."/>
            <person name="Winkler A."/>
            <person name="Tauch A."/>
        </authorList>
    </citation>
    <scope>NUCLEOTIDE SEQUENCE [LARGE SCALE GENOMIC DNA]</scope>
    <source>
        <strain evidence="1 2">DSM 44610</strain>
    </source>
</reference>
<organism evidence="1 2">
    <name type="scientific">Corynebacterium camporealensis</name>
    <dbReference type="NCBI Taxonomy" id="161896"/>
    <lineage>
        <taxon>Bacteria</taxon>
        <taxon>Bacillati</taxon>
        <taxon>Actinomycetota</taxon>
        <taxon>Actinomycetes</taxon>
        <taxon>Mycobacteriales</taxon>
        <taxon>Corynebacteriaceae</taxon>
        <taxon>Corynebacterium</taxon>
    </lineage>
</organism>
<dbReference type="InterPro" id="IPR041629">
    <property type="entry name" value="SCP_3"/>
</dbReference>
<gene>
    <name evidence="1" type="ORF">UL81_09690</name>
</gene>
<protein>
    <submittedName>
        <fullName evidence="1">Uncharacterized protein</fullName>
    </submittedName>
</protein>
<evidence type="ECO:0000313" key="1">
    <source>
        <dbReference type="EMBL" id="AKE39873.1"/>
    </source>
</evidence>